<proteinExistence type="predicted"/>
<evidence type="ECO:0000313" key="2">
    <source>
        <dbReference type="EMBL" id="KAG6402885.1"/>
    </source>
</evidence>
<name>A0A8X8WVV4_SALSN</name>
<feature type="region of interest" description="Disordered" evidence="1">
    <location>
        <begin position="224"/>
        <end position="266"/>
    </location>
</feature>
<dbReference type="OrthoDB" id="611564at2759"/>
<sequence>MIIPPQASYLYYANWSTESDEIVLNTIIKLKQETRWMLPDFPSWFMMTAQWELKLTTGSMFTEAEIKQRMDFMKLWFKTFKGVQMEGGFWDVGAKIIHANDDIWEKILKKTPFAGAYYHRDEPHFAKLACLYGWDDVKKEGETEVVISDQTVKIDVEVEPSCYELPGCYTEVNSPNIFPTRSVRRKLFVDDVETPTNRESSTEIGIYFIENGPNGQLVPRLERGRDLTSKHGADKAGPSTRSPNTSSAASNSPKQWYPHNIRRPPF</sequence>
<feature type="compositionally biased region" description="Low complexity" evidence="1">
    <location>
        <begin position="238"/>
        <end position="252"/>
    </location>
</feature>
<keyword evidence="3" id="KW-1185">Reference proteome</keyword>
<reference evidence="2" key="2">
    <citation type="submission" date="2020-08" db="EMBL/GenBank/DDBJ databases">
        <title>Plant Genome Project.</title>
        <authorList>
            <person name="Zhang R.-G."/>
        </authorList>
    </citation>
    <scope>NUCLEOTIDE SEQUENCE</scope>
    <source>
        <strain evidence="2">Huo1</strain>
        <tissue evidence="2">Leaf</tissue>
    </source>
</reference>
<dbReference type="EMBL" id="PNBA02000013">
    <property type="protein sequence ID" value="KAG6402885.1"/>
    <property type="molecule type" value="Genomic_DNA"/>
</dbReference>
<comment type="caution">
    <text evidence="2">The sequence shown here is derived from an EMBL/GenBank/DDBJ whole genome shotgun (WGS) entry which is preliminary data.</text>
</comment>
<gene>
    <name evidence="2" type="ORF">SASPL_135099</name>
</gene>
<accession>A0A8X8WVV4</accession>
<protein>
    <recommendedName>
        <fullName evidence="4">Myb/SANT-like domain-containing protein</fullName>
    </recommendedName>
</protein>
<evidence type="ECO:0000256" key="1">
    <source>
        <dbReference type="SAM" id="MobiDB-lite"/>
    </source>
</evidence>
<evidence type="ECO:0000313" key="3">
    <source>
        <dbReference type="Proteomes" id="UP000298416"/>
    </source>
</evidence>
<dbReference type="Proteomes" id="UP000298416">
    <property type="component" value="Unassembled WGS sequence"/>
</dbReference>
<organism evidence="2">
    <name type="scientific">Salvia splendens</name>
    <name type="common">Scarlet sage</name>
    <dbReference type="NCBI Taxonomy" id="180675"/>
    <lineage>
        <taxon>Eukaryota</taxon>
        <taxon>Viridiplantae</taxon>
        <taxon>Streptophyta</taxon>
        <taxon>Embryophyta</taxon>
        <taxon>Tracheophyta</taxon>
        <taxon>Spermatophyta</taxon>
        <taxon>Magnoliopsida</taxon>
        <taxon>eudicotyledons</taxon>
        <taxon>Gunneridae</taxon>
        <taxon>Pentapetalae</taxon>
        <taxon>asterids</taxon>
        <taxon>lamiids</taxon>
        <taxon>Lamiales</taxon>
        <taxon>Lamiaceae</taxon>
        <taxon>Nepetoideae</taxon>
        <taxon>Mentheae</taxon>
        <taxon>Salviinae</taxon>
        <taxon>Salvia</taxon>
        <taxon>Salvia subgen. Calosphace</taxon>
        <taxon>core Calosphace</taxon>
    </lineage>
</organism>
<reference evidence="2" key="1">
    <citation type="submission" date="2018-01" db="EMBL/GenBank/DDBJ databases">
        <authorList>
            <person name="Mao J.F."/>
        </authorList>
    </citation>
    <scope>NUCLEOTIDE SEQUENCE</scope>
    <source>
        <strain evidence="2">Huo1</strain>
        <tissue evidence="2">Leaf</tissue>
    </source>
</reference>
<feature type="compositionally biased region" description="Basic and acidic residues" evidence="1">
    <location>
        <begin position="224"/>
        <end position="234"/>
    </location>
</feature>
<dbReference type="AlphaFoldDB" id="A0A8X8WVV4"/>
<evidence type="ECO:0008006" key="4">
    <source>
        <dbReference type="Google" id="ProtNLM"/>
    </source>
</evidence>